<evidence type="ECO:0000256" key="1">
    <source>
        <dbReference type="ARBA" id="ARBA00023125"/>
    </source>
</evidence>
<feature type="domain" description="HTH cro/C1-type" evidence="2">
    <location>
        <begin position="11"/>
        <end position="65"/>
    </location>
</feature>
<dbReference type="Pfam" id="PF01381">
    <property type="entry name" value="HTH_3"/>
    <property type="match status" value="1"/>
</dbReference>
<evidence type="ECO:0000313" key="4">
    <source>
        <dbReference type="Proteomes" id="UP000649151"/>
    </source>
</evidence>
<reference evidence="3 4" key="1">
    <citation type="submission" date="2020-08" db="EMBL/GenBank/DDBJ databases">
        <title>Genome public.</title>
        <authorList>
            <person name="Liu C."/>
            <person name="Sun Q."/>
        </authorList>
    </citation>
    <scope>NUCLEOTIDE SEQUENCE [LARGE SCALE GENOMIC DNA]</scope>
    <source>
        <strain evidence="3 4">NSJ-27</strain>
    </source>
</reference>
<dbReference type="EMBL" id="JACOQK010000001">
    <property type="protein sequence ID" value="MBC5786935.1"/>
    <property type="molecule type" value="Genomic_DNA"/>
</dbReference>
<dbReference type="RefSeq" id="WP_186996108.1">
    <property type="nucleotide sequence ID" value="NZ_JACOQK010000001.1"/>
</dbReference>
<protein>
    <submittedName>
        <fullName evidence="3">Helix-turn-helix transcriptional regulator</fullName>
    </submittedName>
</protein>
<keyword evidence="4" id="KW-1185">Reference proteome</keyword>
<dbReference type="PROSITE" id="PS50943">
    <property type="entry name" value="HTH_CROC1"/>
    <property type="match status" value="1"/>
</dbReference>
<evidence type="ECO:0000313" key="3">
    <source>
        <dbReference type="EMBL" id="MBC5786935.1"/>
    </source>
</evidence>
<comment type="caution">
    <text evidence="3">The sequence shown here is derived from an EMBL/GenBank/DDBJ whole genome shotgun (WGS) entry which is preliminary data.</text>
</comment>
<dbReference type="PANTHER" id="PTHR46558">
    <property type="entry name" value="TRACRIPTIONAL REGULATORY PROTEIN-RELATED-RELATED"/>
    <property type="match status" value="1"/>
</dbReference>
<dbReference type="SUPFAM" id="SSF47413">
    <property type="entry name" value="lambda repressor-like DNA-binding domains"/>
    <property type="match status" value="1"/>
</dbReference>
<accession>A0ABR7IP72</accession>
<name>A0ABR7IP72_9CLOT</name>
<evidence type="ECO:0000259" key="2">
    <source>
        <dbReference type="PROSITE" id="PS50943"/>
    </source>
</evidence>
<dbReference type="InterPro" id="IPR010982">
    <property type="entry name" value="Lambda_DNA-bd_dom_sf"/>
</dbReference>
<dbReference type="SMART" id="SM00530">
    <property type="entry name" value="HTH_XRE"/>
    <property type="match status" value="1"/>
</dbReference>
<dbReference type="InterPro" id="IPR001387">
    <property type="entry name" value="Cro/C1-type_HTH"/>
</dbReference>
<keyword evidence="1" id="KW-0238">DNA-binding</keyword>
<gene>
    <name evidence="3" type="ORF">H8Z77_02710</name>
</gene>
<dbReference type="Gene3D" id="1.10.260.40">
    <property type="entry name" value="lambda repressor-like DNA-binding domains"/>
    <property type="match status" value="1"/>
</dbReference>
<organism evidence="3 4">
    <name type="scientific">Clostridium facile</name>
    <dbReference type="NCBI Taxonomy" id="2763035"/>
    <lineage>
        <taxon>Bacteria</taxon>
        <taxon>Bacillati</taxon>
        <taxon>Bacillota</taxon>
        <taxon>Clostridia</taxon>
        <taxon>Eubacteriales</taxon>
        <taxon>Clostridiaceae</taxon>
        <taxon>Clostridium</taxon>
    </lineage>
</organism>
<dbReference type="PANTHER" id="PTHR46558:SF14">
    <property type="entry name" value="HTH-TYPE TRANSCRIPTIONAL REGULATOR ANSR"/>
    <property type="match status" value="1"/>
</dbReference>
<proteinExistence type="predicted"/>
<dbReference type="CDD" id="cd00093">
    <property type="entry name" value="HTH_XRE"/>
    <property type="match status" value="1"/>
</dbReference>
<dbReference type="Proteomes" id="UP000649151">
    <property type="component" value="Unassembled WGS sequence"/>
</dbReference>
<sequence>MSIKKDFSNLLYQARKEKKLTQEQAAELCKISARHYQDIEIGRVNPKLTTAVRLASVLEISLNELKPGNTNQPDCYLYLVTVENRKSSEKSGCQYGIQIWTNRSGCISYLETIPDISEDLRFTLMLAETCTECQIEPDQFPYVWEDSLIAFYSPFAKV</sequence>